<dbReference type="GeneID" id="113078550"/>
<gene>
    <name evidence="6" type="primary">LOC113078550</name>
</gene>
<dbReference type="SUPFAM" id="SSF48726">
    <property type="entry name" value="Immunoglobulin"/>
    <property type="match status" value="3"/>
</dbReference>
<keyword evidence="2" id="KW-1133">Transmembrane helix</keyword>
<proteinExistence type="predicted"/>
<keyword evidence="2" id="KW-0812">Transmembrane</keyword>
<feature type="domain" description="Immunoglobulin" evidence="4">
    <location>
        <begin position="20"/>
        <end position="117"/>
    </location>
</feature>
<feature type="signal peptide" evidence="3">
    <location>
        <begin position="1"/>
        <end position="20"/>
    </location>
</feature>
<keyword evidence="5" id="KW-1185">Reference proteome</keyword>
<dbReference type="InterPro" id="IPR036179">
    <property type="entry name" value="Ig-like_dom_sf"/>
</dbReference>
<evidence type="ECO:0000256" key="1">
    <source>
        <dbReference type="SAM" id="MobiDB-lite"/>
    </source>
</evidence>
<name>A0A6P6NBM4_CARAU</name>
<evidence type="ECO:0000313" key="6">
    <source>
        <dbReference type="RefSeq" id="XP_026106635.1"/>
    </source>
</evidence>
<keyword evidence="3" id="KW-0732">Signal</keyword>
<keyword evidence="2" id="KW-0472">Membrane</keyword>
<dbReference type="InterPro" id="IPR013783">
    <property type="entry name" value="Ig-like_fold"/>
</dbReference>
<feature type="chain" id="PRO_5028185431" evidence="3">
    <location>
        <begin position="21"/>
        <end position="419"/>
    </location>
</feature>
<dbReference type="PANTHER" id="PTHR21063">
    <property type="entry name" value="LFA-3"/>
    <property type="match status" value="1"/>
</dbReference>
<accession>A0A6P6NBM4</accession>
<feature type="transmembrane region" description="Helical" evidence="2">
    <location>
        <begin position="347"/>
        <end position="373"/>
    </location>
</feature>
<evidence type="ECO:0000256" key="3">
    <source>
        <dbReference type="SAM" id="SignalP"/>
    </source>
</evidence>
<dbReference type="Gene3D" id="2.60.40.10">
    <property type="entry name" value="Immunoglobulins"/>
    <property type="match status" value="3"/>
</dbReference>
<feature type="domain" description="Immunoglobulin" evidence="4">
    <location>
        <begin position="234"/>
        <end position="341"/>
    </location>
</feature>
<dbReference type="AlphaFoldDB" id="A0A6P6NBM4"/>
<dbReference type="SMART" id="SM00409">
    <property type="entry name" value="IG"/>
    <property type="match status" value="3"/>
</dbReference>
<sequence>MFGVFLTCVLLLQGSSGVDSEKVSVMEGDSVTLHTGIKTNQDRINWFFNGIRIARISGDQSKICEDAKCPERFRDRLKLDHVTGSLTIMNINTTVSGEYTLDINSRRSEKTFSVSVHDAPAADREEIKSVKEGESVTLDPGVMNNTNYSITFLFNDVLIAEISEDQSKTCTDVQCEDSDERFRDRLKLDHQTGSLTITDITNTDSGDYTLDIISRRSGKTFSVSVHDAPVADREEIKSVKEGESVTLDPGVMNNTNVLIMWLFNDVLIAEISEEPNKTCTDVQCEDSDERFRDRLKVNRTGSLTITDTRTTDSGNYKLQIIISSSSSFSIRRSRSFSLTVTGSGPSLSVVAGICAAVVILLVATSAAGASYCLEQKKGRGAEPNKVQENHIKNSSVRKTEAAANGASCEKTETATEIPP</sequence>
<feature type="domain" description="Immunoglobulin" evidence="4">
    <location>
        <begin position="125"/>
        <end position="226"/>
    </location>
</feature>
<evidence type="ECO:0000256" key="2">
    <source>
        <dbReference type="SAM" id="Phobius"/>
    </source>
</evidence>
<organism evidence="5 6">
    <name type="scientific">Carassius auratus</name>
    <name type="common">Goldfish</name>
    <dbReference type="NCBI Taxonomy" id="7957"/>
    <lineage>
        <taxon>Eukaryota</taxon>
        <taxon>Metazoa</taxon>
        <taxon>Chordata</taxon>
        <taxon>Craniata</taxon>
        <taxon>Vertebrata</taxon>
        <taxon>Euteleostomi</taxon>
        <taxon>Actinopterygii</taxon>
        <taxon>Neopterygii</taxon>
        <taxon>Teleostei</taxon>
        <taxon>Ostariophysi</taxon>
        <taxon>Cypriniformes</taxon>
        <taxon>Cyprinidae</taxon>
        <taxon>Cyprininae</taxon>
        <taxon>Carassius</taxon>
    </lineage>
</organism>
<protein>
    <submittedName>
        <fullName evidence="6">Uncharacterized protein LOC113078550 isoform X2</fullName>
    </submittedName>
</protein>
<feature type="region of interest" description="Disordered" evidence="1">
    <location>
        <begin position="378"/>
        <end position="419"/>
    </location>
</feature>
<dbReference type="OrthoDB" id="8741746at2759"/>
<dbReference type="PANTHER" id="PTHR21063:SF4">
    <property type="entry name" value="CD48 ANTIGEN-RELATED"/>
    <property type="match status" value="1"/>
</dbReference>
<dbReference type="InterPro" id="IPR003599">
    <property type="entry name" value="Ig_sub"/>
</dbReference>
<reference evidence="6" key="1">
    <citation type="submission" date="2025-08" db="UniProtKB">
        <authorList>
            <consortium name="RefSeq"/>
        </authorList>
    </citation>
    <scope>IDENTIFICATION</scope>
    <source>
        <strain evidence="6">Wakin</strain>
        <tissue evidence="6">Muscle</tissue>
    </source>
</reference>
<feature type="compositionally biased region" description="Basic and acidic residues" evidence="1">
    <location>
        <begin position="378"/>
        <end position="391"/>
    </location>
</feature>
<dbReference type="RefSeq" id="XP_026106635.1">
    <property type="nucleotide sequence ID" value="XM_026250850.1"/>
</dbReference>
<dbReference type="Proteomes" id="UP000515129">
    <property type="component" value="Unplaced"/>
</dbReference>
<evidence type="ECO:0000313" key="5">
    <source>
        <dbReference type="Proteomes" id="UP000515129"/>
    </source>
</evidence>
<evidence type="ECO:0000259" key="4">
    <source>
        <dbReference type="SMART" id="SM00409"/>
    </source>
</evidence>